<dbReference type="EMBL" id="AP026802">
    <property type="protein sequence ID" value="BDR59150.1"/>
    <property type="molecule type" value="Genomic_DNA"/>
</dbReference>
<keyword evidence="2" id="KW-0812">Transmembrane</keyword>
<keyword evidence="2" id="KW-1133">Transmembrane helix</keyword>
<accession>A0AAU9D9V2</accession>
<dbReference type="AlphaFoldDB" id="A0AAU9D9V2"/>
<dbReference type="Gene3D" id="1.20.5.190">
    <property type="match status" value="1"/>
</dbReference>
<gene>
    <name evidence="3" type="ORF">XA3_15910</name>
</gene>
<feature type="transmembrane region" description="Helical" evidence="2">
    <location>
        <begin position="6"/>
        <end position="26"/>
    </location>
</feature>
<dbReference type="Gene3D" id="2.40.30.170">
    <property type="match status" value="1"/>
</dbReference>
<sequence>MKKHWVAITTITTVAVIVVVVGIIFIKRGSSNRKPPEISIQTVEVKKSDPLSFNGIAKSKNTQSITLNQALGDNINLEKQSGEAVTQGDLVATYYSLKDYNTLLNKQRQVRQKNNEIDQLKKDVQNNSAKITTLTNEVNQLNKELNKMRDDAPNKVYAQFDGVLTVPTSSSDGMKPVAEISSNDASVVISVSEYDLSHLFWDQEVKLAPVDSGTKIKGKITNIADRPDNTTSKISTYTAHIKPDVELKNGSHVQVTIALKEIKIPKSAVKEEDKKFFVYKANGSKYTKKEIQGTKKDNYFVVTSGLKSNESIVKNYKEAD</sequence>
<keyword evidence="4" id="KW-1185">Reference proteome</keyword>
<dbReference type="GO" id="GO:0015562">
    <property type="term" value="F:efflux transmembrane transporter activity"/>
    <property type="evidence" value="ECO:0007669"/>
    <property type="project" value="TreeGrafter"/>
</dbReference>
<keyword evidence="1" id="KW-0175">Coiled coil</keyword>
<dbReference type="KEGG" id="xap:XA3_15910"/>
<dbReference type="PANTHER" id="PTHR30469">
    <property type="entry name" value="MULTIDRUG RESISTANCE PROTEIN MDTA"/>
    <property type="match status" value="1"/>
</dbReference>
<evidence type="ECO:0000256" key="1">
    <source>
        <dbReference type="SAM" id="Coils"/>
    </source>
</evidence>
<organism evidence="3 4">
    <name type="scientific">Xylocopilactobacillus apicola</name>
    <dbReference type="NCBI Taxonomy" id="2932184"/>
    <lineage>
        <taxon>Bacteria</taxon>
        <taxon>Bacillati</taxon>
        <taxon>Bacillota</taxon>
        <taxon>Bacilli</taxon>
        <taxon>Lactobacillales</taxon>
        <taxon>Lactobacillaceae</taxon>
        <taxon>Xylocopilactobacillus</taxon>
    </lineage>
</organism>
<dbReference type="GO" id="GO:1990281">
    <property type="term" value="C:efflux pump complex"/>
    <property type="evidence" value="ECO:0007669"/>
    <property type="project" value="TreeGrafter"/>
</dbReference>
<feature type="coiled-coil region" evidence="1">
    <location>
        <begin position="103"/>
        <end position="151"/>
    </location>
</feature>
<protein>
    <submittedName>
        <fullName evidence="3">RND transporter MFP subunit</fullName>
    </submittedName>
</protein>
<dbReference type="Gene3D" id="2.40.420.20">
    <property type="match status" value="1"/>
</dbReference>
<dbReference type="RefSeq" id="WP_317634957.1">
    <property type="nucleotide sequence ID" value="NZ_AP026802.1"/>
</dbReference>
<reference evidence="3 4" key="1">
    <citation type="journal article" date="2023" name="Microbiol. Spectr.">
        <title>Symbiosis of Carpenter Bees with Uncharacterized Lactic Acid Bacteria Showing NAD Auxotrophy.</title>
        <authorList>
            <person name="Kawasaki S."/>
            <person name="Ozawa K."/>
            <person name="Mori T."/>
            <person name="Yamamoto A."/>
            <person name="Ito M."/>
            <person name="Ohkuma M."/>
            <person name="Sakamoto M."/>
            <person name="Matsutani M."/>
        </authorList>
    </citation>
    <scope>NUCLEOTIDE SEQUENCE [LARGE SCALE GENOMIC DNA]</scope>
    <source>
        <strain evidence="3 4">XA3</strain>
    </source>
</reference>
<dbReference type="Proteomes" id="UP001321861">
    <property type="component" value="Chromosome"/>
</dbReference>
<name>A0AAU9D9V2_9LACO</name>
<evidence type="ECO:0000313" key="4">
    <source>
        <dbReference type="Proteomes" id="UP001321861"/>
    </source>
</evidence>
<keyword evidence="2" id="KW-0472">Membrane</keyword>
<evidence type="ECO:0000256" key="2">
    <source>
        <dbReference type="SAM" id="Phobius"/>
    </source>
</evidence>
<proteinExistence type="predicted"/>
<evidence type="ECO:0000313" key="3">
    <source>
        <dbReference type="EMBL" id="BDR59150.1"/>
    </source>
</evidence>